<feature type="region of interest" description="Disordered" evidence="1">
    <location>
        <begin position="54"/>
        <end position="74"/>
    </location>
</feature>
<keyword evidence="3" id="KW-1185">Reference proteome</keyword>
<proteinExistence type="predicted"/>
<organism evidence="2 3">
    <name type="scientific">Manduca sexta</name>
    <name type="common">Tobacco hawkmoth</name>
    <name type="synonym">Tobacco hornworm</name>
    <dbReference type="NCBI Taxonomy" id="7130"/>
    <lineage>
        <taxon>Eukaryota</taxon>
        <taxon>Metazoa</taxon>
        <taxon>Ecdysozoa</taxon>
        <taxon>Arthropoda</taxon>
        <taxon>Hexapoda</taxon>
        <taxon>Insecta</taxon>
        <taxon>Pterygota</taxon>
        <taxon>Neoptera</taxon>
        <taxon>Endopterygota</taxon>
        <taxon>Lepidoptera</taxon>
        <taxon>Glossata</taxon>
        <taxon>Ditrysia</taxon>
        <taxon>Bombycoidea</taxon>
        <taxon>Sphingidae</taxon>
        <taxon>Sphinginae</taxon>
        <taxon>Sphingini</taxon>
        <taxon>Manduca</taxon>
    </lineage>
</organism>
<accession>A0A921ZDH1</accession>
<evidence type="ECO:0000313" key="2">
    <source>
        <dbReference type="EMBL" id="KAG6455937.1"/>
    </source>
</evidence>
<evidence type="ECO:0000313" key="3">
    <source>
        <dbReference type="Proteomes" id="UP000791440"/>
    </source>
</evidence>
<protein>
    <submittedName>
        <fullName evidence="2">Uncharacterized protein</fullName>
    </submittedName>
</protein>
<evidence type="ECO:0000256" key="1">
    <source>
        <dbReference type="SAM" id="MobiDB-lite"/>
    </source>
</evidence>
<dbReference type="Proteomes" id="UP000791440">
    <property type="component" value="Unassembled WGS sequence"/>
</dbReference>
<dbReference type="AlphaFoldDB" id="A0A921ZDH1"/>
<gene>
    <name evidence="2" type="ORF">O3G_MSEX009470</name>
</gene>
<dbReference type="EMBL" id="JH668501">
    <property type="protein sequence ID" value="KAG6455937.1"/>
    <property type="molecule type" value="Genomic_DNA"/>
</dbReference>
<reference evidence="2" key="2">
    <citation type="submission" date="2020-12" db="EMBL/GenBank/DDBJ databases">
        <authorList>
            <person name="Kanost M."/>
        </authorList>
    </citation>
    <scope>NUCLEOTIDE SEQUENCE</scope>
</reference>
<sequence length="100" mass="11699">MIEARLCRFERWPSAVRRGQNKIIGRYEIRQEEARVERATRRVLYRTASGTATSGRHVWGNRKDGRNKAKRAAASLRNVPDMRTVSSYRCQRYTPLSSSW</sequence>
<reference evidence="2" key="1">
    <citation type="journal article" date="2016" name="Insect Biochem. Mol. Biol.">
        <title>Multifaceted biological insights from a draft genome sequence of the tobacco hornworm moth, Manduca sexta.</title>
        <authorList>
            <person name="Kanost M.R."/>
            <person name="Arrese E.L."/>
            <person name="Cao X."/>
            <person name="Chen Y.R."/>
            <person name="Chellapilla S."/>
            <person name="Goldsmith M.R."/>
            <person name="Grosse-Wilde E."/>
            <person name="Heckel D.G."/>
            <person name="Herndon N."/>
            <person name="Jiang H."/>
            <person name="Papanicolaou A."/>
            <person name="Qu J."/>
            <person name="Soulages J.L."/>
            <person name="Vogel H."/>
            <person name="Walters J."/>
            <person name="Waterhouse R.M."/>
            <person name="Ahn S.J."/>
            <person name="Almeida F.C."/>
            <person name="An C."/>
            <person name="Aqrawi P."/>
            <person name="Bretschneider A."/>
            <person name="Bryant W.B."/>
            <person name="Bucks S."/>
            <person name="Chao H."/>
            <person name="Chevignon G."/>
            <person name="Christen J.M."/>
            <person name="Clarke D.F."/>
            <person name="Dittmer N.T."/>
            <person name="Ferguson L.C.F."/>
            <person name="Garavelou S."/>
            <person name="Gordon K.H.J."/>
            <person name="Gunaratna R.T."/>
            <person name="Han Y."/>
            <person name="Hauser F."/>
            <person name="He Y."/>
            <person name="Heidel-Fischer H."/>
            <person name="Hirsh A."/>
            <person name="Hu Y."/>
            <person name="Jiang H."/>
            <person name="Kalra D."/>
            <person name="Klinner C."/>
            <person name="Konig C."/>
            <person name="Kovar C."/>
            <person name="Kroll A.R."/>
            <person name="Kuwar S.S."/>
            <person name="Lee S.L."/>
            <person name="Lehman R."/>
            <person name="Li K."/>
            <person name="Li Z."/>
            <person name="Liang H."/>
            <person name="Lovelace S."/>
            <person name="Lu Z."/>
            <person name="Mansfield J.H."/>
            <person name="McCulloch K.J."/>
            <person name="Mathew T."/>
            <person name="Morton B."/>
            <person name="Muzny D.M."/>
            <person name="Neunemann D."/>
            <person name="Ongeri F."/>
            <person name="Pauchet Y."/>
            <person name="Pu L.L."/>
            <person name="Pyrousis I."/>
            <person name="Rao X.J."/>
            <person name="Redding A."/>
            <person name="Roesel C."/>
            <person name="Sanchez-Gracia A."/>
            <person name="Schaack S."/>
            <person name="Shukla A."/>
            <person name="Tetreau G."/>
            <person name="Wang Y."/>
            <person name="Xiong G.H."/>
            <person name="Traut W."/>
            <person name="Walsh T.K."/>
            <person name="Worley K.C."/>
            <person name="Wu D."/>
            <person name="Wu W."/>
            <person name="Wu Y.Q."/>
            <person name="Zhang X."/>
            <person name="Zou Z."/>
            <person name="Zucker H."/>
            <person name="Briscoe A.D."/>
            <person name="Burmester T."/>
            <person name="Clem R.J."/>
            <person name="Feyereisen R."/>
            <person name="Grimmelikhuijzen C.J.P."/>
            <person name="Hamodrakas S.J."/>
            <person name="Hansson B.S."/>
            <person name="Huguet E."/>
            <person name="Jermiin L.S."/>
            <person name="Lan Q."/>
            <person name="Lehman H.K."/>
            <person name="Lorenzen M."/>
            <person name="Merzendorfer H."/>
            <person name="Michalopoulos I."/>
            <person name="Morton D.B."/>
            <person name="Muthukrishnan S."/>
            <person name="Oakeshott J.G."/>
            <person name="Palmer W."/>
            <person name="Park Y."/>
            <person name="Passarelli A.L."/>
            <person name="Rozas J."/>
            <person name="Schwartz L.M."/>
            <person name="Smith W."/>
            <person name="Southgate A."/>
            <person name="Vilcinskas A."/>
            <person name="Vogt R."/>
            <person name="Wang P."/>
            <person name="Werren J."/>
            <person name="Yu X.Q."/>
            <person name="Zhou J.J."/>
            <person name="Brown S.J."/>
            <person name="Scherer S.E."/>
            <person name="Richards S."/>
            <person name="Blissard G.W."/>
        </authorList>
    </citation>
    <scope>NUCLEOTIDE SEQUENCE</scope>
</reference>
<name>A0A921ZDH1_MANSE</name>
<comment type="caution">
    <text evidence="2">The sequence shown here is derived from an EMBL/GenBank/DDBJ whole genome shotgun (WGS) entry which is preliminary data.</text>
</comment>